<dbReference type="Proteomes" id="UP000095746">
    <property type="component" value="Unassembled WGS sequence"/>
</dbReference>
<evidence type="ECO:0000313" key="1">
    <source>
        <dbReference type="EMBL" id="CUN78148.1"/>
    </source>
</evidence>
<gene>
    <name evidence="1" type="primary">dgt_1</name>
    <name evidence="1" type="ORF">ERS852411_00476</name>
</gene>
<accession>A0A173ZSF5</accession>
<sequence length="79" mass="9579">MEWKILLYARRKEPLDIPDDLSKYPMNDFELDYWRIVNSAPFRRLQDKTQVFPLDKSDFVRTRLTHSMGPRRWPSSLPP</sequence>
<dbReference type="EC" id="3.1.5.1" evidence="1"/>
<evidence type="ECO:0000313" key="2">
    <source>
        <dbReference type="Proteomes" id="UP000095746"/>
    </source>
</evidence>
<protein>
    <submittedName>
        <fullName evidence="1">Deoxyguanosinetriphosphate triphosphohydrolase</fullName>
        <ecNumber evidence="1">3.1.5.1</ecNumber>
    </submittedName>
</protein>
<dbReference type="EMBL" id="CYZT01000016">
    <property type="protein sequence ID" value="CUN78148.1"/>
    <property type="molecule type" value="Genomic_DNA"/>
</dbReference>
<proteinExistence type="predicted"/>
<keyword evidence="1" id="KW-0378">Hydrolase</keyword>
<dbReference type="SUPFAM" id="SSF109604">
    <property type="entry name" value="HD-domain/PDEase-like"/>
    <property type="match status" value="1"/>
</dbReference>
<reference evidence="1 2" key="1">
    <citation type="submission" date="2015-09" db="EMBL/GenBank/DDBJ databases">
        <authorList>
            <consortium name="Pathogen Informatics"/>
        </authorList>
    </citation>
    <scope>NUCLEOTIDE SEQUENCE [LARGE SCALE GENOMIC DNA]</scope>
    <source>
        <strain evidence="1 2">2789STDY5608854</strain>
    </source>
</reference>
<dbReference type="AlphaFoldDB" id="A0A173ZSF5"/>
<name>A0A173ZSF5_FLAPL</name>
<organism evidence="1 2">
    <name type="scientific">Flavonifractor plautii</name>
    <name type="common">Fusobacterium plautii</name>
    <dbReference type="NCBI Taxonomy" id="292800"/>
    <lineage>
        <taxon>Bacteria</taxon>
        <taxon>Bacillati</taxon>
        <taxon>Bacillota</taxon>
        <taxon>Clostridia</taxon>
        <taxon>Eubacteriales</taxon>
        <taxon>Oscillospiraceae</taxon>
        <taxon>Flavonifractor</taxon>
    </lineage>
</organism>
<dbReference type="Gene3D" id="1.10.3210.10">
    <property type="entry name" value="Hypothetical protein af1432"/>
    <property type="match status" value="1"/>
</dbReference>
<dbReference type="GO" id="GO:0008832">
    <property type="term" value="F:dGTPase activity"/>
    <property type="evidence" value="ECO:0007669"/>
    <property type="project" value="UniProtKB-EC"/>
</dbReference>